<dbReference type="InterPro" id="IPR019283">
    <property type="entry name" value="DUF2330"/>
</dbReference>
<proteinExistence type="predicted"/>
<name>A0ABT4XP32_9RHOB</name>
<accession>A0ABT4XP32</accession>
<organism evidence="1 2">
    <name type="scientific">Thalassococcus lentus</name>
    <dbReference type="NCBI Taxonomy" id="1210524"/>
    <lineage>
        <taxon>Bacteria</taxon>
        <taxon>Pseudomonadati</taxon>
        <taxon>Pseudomonadota</taxon>
        <taxon>Alphaproteobacteria</taxon>
        <taxon>Rhodobacterales</taxon>
        <taxon>Roseobacteraceae</taxon>
        <taxon>Thalassococcus</taxon>
    </lineage>
</organism>
<protein>
    <submittedName>
        <fullName evidence="1">DUF2330 domain-containing protein</fullName>
    </submittedName>
</protein>
<dbReference type="EMBL" id="JAQIOY010000001">
    <property type="protein sequence ID" value="MDA7423662.1"/>
    <property type="molecule type" value="Genomic_DNA"/>
</dbReference>
<evidence type="ECO:0000313" key="2">
    <source>
        <dbReference type="Proteomes" id="UP001210720"/>
    </source>
</evidence>
<evidence type="ECO:0000313" key="1">
    <source>
        <dbReference type="EMBL" id="MDA7423662.1"/>
    </source>
</evidence>
<keyword evidence="2" id="KW-1185">Reference proteome</keyword>
<dbReference type="Proteomes" id="UP001210720">
    <property type="component" value="Unassembled WGS sequence"/>
</dbReference>
<dbReference type="RefSeq" id="WP_271431002.1">
    <property type="nucleotide sequence ID" value="NZ_JAQIOY010000001.1"/>
</dbReference>
<reference evidence="1 2" key="1">
    <citation type="submission" date="2023-01" db="EMBL/GenBank/DDBJ databases">
        <title>Thalassococcus onchidii sp. nov., isolated from a marine invertebrate from the South China Sea.</title>
        <authorList>
            <person name="Xu S."/>
            <person name="Liu Z."/>
            <person name="Xu Y."/>
        </authorList>
    </citation>
    <scope>NUCLEOTIDE SEQUENCE [LARGE SCALE GENOMIC DNA]</scope>
    <source>
        <strain evidence="1 2">KCTC 32084</strain>
    </source>
</reference>
<comment type="caution">
    <text evidence="1">The sequence shown here is derived from an EMBL/GenBank/DDBJ whole genome shotgun (WGS) entry which is preliminary data.</text>
</comment>
<sequence>MGIWAQSAAAFCGFYVAKADGDLFNQASKVVYFREGNLSVITMASDYRGNPSDFALVIPTPTVLKRPQIKTVDKEVIAHLDAFSAPRLVEYHDASPCRDPNMEVVVEEAATTRLFRKQQQPTQAQRARAKGVTIAAKYAVGAYDILILKAEQSDGLTTFLTEEGYKLPKGAEPVLADYIKMGMKFFVARVNLSRHAKGETQELPPLQIRFRSDDFMLPIQLGKLNGDGAQDALFFMLSRKGRVEPVNYKVAEIPTNVDVPLFVEERFGEFYKRVLDKALPRRGGILLEYGWDMGWCDPCAADPLNGREMRALGVTGLTGKEELVRDIYVTRLHARYSKGQMKKDIQFRATDNRRNFQGRYIMWHPFDGDLNCGGKEEYQASAKAYILRTRKRLQSEARQLRKMTGWPMSSINARINETVQAAYHQ</sequence>
<gene>
    <name evidence="1" type="ORF">PFY00_02870</name>
</gene>
<dbReference type="Pfam" id="PF10092">
    <property type="entry name" value="DUF2330"/>
    <property type="match status" value="1"/>
</dbReference>